<dbReference type="PROSITE" id="PS50088">
    <property type="entry name" value="ANK_REPEAT"/>
    <property type="match status" value="2"/>
</dbReference>
<dbReference type="OrthoDB" id="194358at2759"/>
<dbReference type="Gene3D" id="1.25.40.20">
    <property type="entry name" value="Ankyrin repeat-containing domain"/>
    <property type="match status" value="2"/>
</dbReference>
<evidence type="ECO:0000256" key="3">
    <source>
        <dbReference type="PROSITE-ProRule" id="PRU00023"/>
    </source>
</evidence>
<organism evidence="5 6">
    <name type="scientific">Tribonema minus</name>
    <dbReference type="NCBI Taxonomy" id="303371"/>
    <lineage>
        <taxon>Eukaryota</taxon>
        <taxon>Sar</taxon>
        <taxon>Stramenopiles</taxon>
        <taxon>Ochrophyta</taxon>
        <taxon>PX clade</taxon>
        <taxon>Xanthophyceae</taxon>
        <taxon>Tribonematales</taxon>
        <taxon>Tribonemataceae</taxon>
        <taxon>Tribonema</taxon>
    </lineage>
</organism>
<proteinExistence type="predicted"/>
<feature type="region of interest" description="Disordered" evidence="4">
    <location>
        <begin position="114"/>
        <end position="191"/>
    </location>
</feature>
<accession>A0A835ZIX4</accession>
<dbReference type="InterPro" id="IPR002110">
    <property type="entry name" value="Ankyrin_rpt"/>
</dbReference>
<keyword evidence="6" id="KW-1185">Reference proteome</keyword>
<dbReference type="SMART" id="SM00248">
    <property type="entry name" value="ANK"/>
    <property type="match status" value="4"/>
</dbReference>
<dbReference type="Proteomes" id="UP000664859">
    <property type="component" value="Unassembled WGS sequence"/>
</dbReference>
<feature type="compositionally biased region" description="Polar residues" evidence="4">
    <location>
        <begin position="114"/>
        <end position="134"/>
    </location>
</feature>
<gene>
    <name evidence="5" type="ORF">JKP88DRAFT_262108</name>
</gene>
<evidence type="ECO:0000313" key="5">
    <source>
        <dbReference type="EMBL" id="KAG5189783.1"/>
    </source>
</evidence>
<dbReference type="AlphaFoldDB" id="A0A835ZIX4"/>
<dbReference type="InterPro" id="IPR036770">
    <property type="entry name" value="Ankyrin_rpt-contain_sf"/>
</dbReference>
<feature type="repeat" description="ANK" evidence="3">
    <location>
        <begin position="511"/>
        <end position="532"/>
    </location>
</feature>
<evidence type="ECO:0000256" key="2">
    <source>
        <dbReference type="ARBA" id="ARBA00023043"/>
    </source>
</evidence>
<feature type="region of interest" description="Disordered" evidence="4">
    <location>
        <begin position="230"/>
        <end position="249"/>
    </location>
</feature>
<protein>
    <submittedName>
        <fullName evidence="5">Uncharacterized protein</fullName>
    </submittedName>
</protein>
<dbReference type="SUPFAM" id="SSF48403">
    <property type="entry name" value="Ankyrin repeat"/>
    <property type="match status" value="1"/>
</dbReference>
<evidence type="ECO:0000256" key="1">
    <source>
        <dbReference type="ARBA" id="ARBA00022737"/>
    </source>
</evidence>
<keyword evidence="2 3" id="KW-0040">ANK repeat</keyword>
<feature type="compositionally biased region" description="Polar residues" evidence="4">
    <location>
        <begin position="176"/>
        <end position="189"/>
    </location>
</feature>
<name>A0A835ZIX4_9STRA</name>
<reference evidence="5" key="1">
    <citation type="submission" date="2021-02" db="EMBL/GenBank/DDBJ databases">
        <title>First Annotated Genome of the Yellow-green Alga Tribonema minus.</title>
        <authorList>
            <person name="Mahan K.M."/>
        </authorList>
    </citation>
    <scope>NUCLEOTIDE SEQUENCE</scope>
    <source>
        <strain evidence="5">UTEX B ZZ1240</strain>
    </source>
</reference>
<evidence type="ECO:0000256" key="4">
    <source>
        <dbReference type="SAM" id="MobiDB-lite"/>
    </source>
</evidence>
<feature type="repeat" description="ANK" evidence="3">
    <location>
        <begin position="478"/>
        <end position="510"/>
    </location>
</feature>
<dbReference type="PROSITE" id="PS50297">
    <property type="entry name" value="ANK_REP_REGION"/>
    <property type="match status" value="1"/>
</dbReference>
<sequence>MPKLGLVTQAYDNQCSASQVLNFKLRVCRMYFSRIRCASAGRASPTHWMRARPTMHSGFFNNFLFSVMEFYGLSGIDIQVYKHSMLGRTLSATCQVPMHHALLSSSAAAAATTGTVPPQRRLSLSTSNHFTCGSTDADRDMRARSKVIRGSSQKGRGFFGKQRSNSSRSAGDFGVANSTNSTTLSGTKTMSRRRAQELLDAYASIDGSSSAQHSRSNDAWFPLEIRSSSKSTKDNSMIDDTSKGQSGTSLSVAPAVRLRLRFIPLRDCVSAVQSDAPAHHAPIVIGPSLSQSQQGATNAIHRAAMAGDVRLVMALVAMLDAVAPGGKVLSLRSGEGLTALDHLIRGGHVGPVRTLLKTYGHLCMEGVESGHDSPFHNAVTAAEPAVLPHIAATAKQYERRLERHIDMFAAWGGGSSTSHVTGLPQRSPIVGHLDCTRELLAVTREVASYTSSLVPGSMHRRSYLATMACNPCATDKALGRPALMHAAANGHTRVVEALIWKGVPFKVRDASSRTPLHVAAEAGWLDVVTLLILQLDIGRPHLEEAGSRKSNLNSTSSLSADAAVSSLSASKSDALMLEGGPFRVGSLDVNGMTAEALARANGHLEVAALLQAARTLEDKESGMARHKRRGSMAAHAVLSSGESSANNSVSGTDADEYIYPCDDAL</sequence>
<dbReference type="EMBL" id="JAFCMP010000046">
    <property type="protein sequence ID" value="KAG5189783.1"/>
    <property type="molecule type" value="Genomic_DNA"/>
</dbReference>
<comment type="caution">
    <text evidence="5">The sequence shown here is derived from an EMBL/GenBank/DDBJ whole genome shotgun (WGS) entry which is preliminary data.</text>
</comment>
<keyword evidence="1" id="KW-0677">Repeat</keyword>
<dbReference type="PANTHER" id="PTHR24173">
    <property type="entry name" value="ANKYRIN REPEAT CONTAINING"/>
    <property type="match status" value="1"/>
</dbReference>
<evidence type="ECO:0000313" key="6">
    <source>
        <dbReference type="Proteomes" id="UP000664859"/>
    </source>
</evidence>
<dbReference type="PANTHER" id="PTHR24173:SF74">
    <property type="entry name" value="ANKYRIN REPEAT DOMAIN-CONTAINING PROTEIN 16"/>
    <property type="match status" value="1"/>
</dbReference>
<dbReference type="Pfam" id="PF12796">
    <property type="entry name" value="Ank_2"/>
    <property type="match status" value="1"/>
</dbReference>